<dbReference type="GO" id="GO:0016209">
    <property type="term" value="F:antioxidant activity"/>
    <property type="evidence" value="ECO:0007669"/>
    <property type="project" value="InterPro"/>
</dbReference>
<dbReference type="InterPro" id="IPR000866">
    <property type="entry name" value="AhpC/TSA"/>
</dbReference>
<evidence type="ECO:0000256" key="2">
    <source>
        <dbReference type="ARBA" id="ARBA00022748"/>
    </source>
</evidence>
<reference evidence="7 8" key="1">
    <citation type="submission" date="2013-07" db="EMBL/GenBank/DDBJ databases">
        <title>Comparative Genomic and Metabolomic Analysis of Twelve Strains of Pseudoalteromonas luteoviolacea.</title>
        <authorList>
            <person name="Vynne N.G."/>
            <person name="Mansson M."/>
            <person name="Gram L."/>
        </authorList>
    </citation>
    <scope>NUCLEOTIDE SEQUENCE [LARGE SCALE GENOMIC DNA]</scope>
    <source>
        <strain evidence="7 8">NCIMB 1942</strain>
    </source>
</reference>
<comment type="subcellular location">
    <subcellularLocation>
        <location evidence="1">Cell envelope</location>
    </subcellularLocation>
</comment>
<dbReference type="InterPro" id="IPR036249">
    <property type="entry name" value="Thioredoxin-like_sf"/>
</dbReference>
<feature type="signal peptide" evidence="5">
    <location>
        <begin position="1"/>
        <end position="19"/>
    </location>
</feature>
<feature type="domain" description="Alkyl hydroperoxide reductase subunit C/ Thiol specific antioxidant" evidence="6">
    <location>
        <begin position="39"/>
        <end position="152"/>
    </location>
</feature>
<proteinExistence type="predicted"/>
<evidence type="ECO:0000256" key="4">
    <source>
        <dbReference type="ARBA" id="ARBA00023284"/>
    </source>
</evidence>
<dbReference type="GO" id="GO:0016491">
    <property type="term" value="F:oxidoreductase activity"/>
    <property type="evidence" value="ECO:0007669"/>
    <property type="project" value="InterPro"/>
</dbReference>
<keyword evidence="5" id="KW-0732">Signal</keyword>
<dbReference type="RefSeq" id="WP_063375647.1">
    <property type="nucleotide sequence ID" value="NZ_AUXT01000025.1"/>
</dbReference>
<dbReference type="Pfam" id="PF00578">
    <property type="entry name" value="AhpC-TSA"/>
    <property type="match status" value="1"/>
</dbReference>
<keyword evidence="2" id="KW-0201">Cytochrome c-type biogenesis</keyword>
<evidence type="ECO:0000259" key="6">
    <source>
        <dbReference type="Pfam" id="PF00578"/>
    </source>
</evidence>
<comment type="caution">
    <text evidence="7">The sequence shown here is derived from an EMBL/GenBank/DDBJ whole genome shotgun (WGS) entry which is preliminary data.</text>
</comment>
<dbReference type="GO" id="GO:0030313">
    <property type="term" value="C:cell envelope"/>
    <property type="evidence" value="ECO:0007669"/>
    <property type="project" value="UniProtKB-SubCell"/>
</dbReference>
<dbReference type="PANTHER" id="PTHR42852">
    <property type="entry name" value="THIOL:DISULFIDE INTERCHANGE PROTEIN DSBE"/>
    <property type="match status" value="1"/>
</dbReference>
<dbReference type="Proteomes" id="UP000076587">
    <property type="component" value="Unassembled WGS sequence"/>
</dbReference>
<dbReference type="InterPro" id="IPR050553">
    <property type="entry name" value="Thioredoxin_ResA/DsbE_sf"/>
</dbReference>
<dbReference type="Gene3D" id="3.40.30.10">
    <property type="entry name" value="Glutaredoxin"/>
    <property type="match status" value="1"/>
</dbReference>
<dbReference type="PANTHER" id="PTHR42852:SF6">
    <property type="entry name" value="THIOL:DISULFIDE INTERCHANGE PROTEIN DSBE"/>
    <property type="match status" value="1"/>
</dbReference>
<evidence type="ECO:0000256" key="1">
    <source>
        <dbReference type="ARBA" id="ARBA00004196"/>
    </source>
</evidence>
<dbReference type="GO" id="GO:0017004">
    <property type="term" value="P:cytochrome complex assembly"/>
    <property type="evidence" value="ECO:0007669"/>
    <property type="project" value="UniProtKB-KW"/>
</dbReference>
<evidence type="ECO:0000256" key="5">
    <source>
        <dbReference type="SAM" id="SignalP"/>
    </source>
</evidence>
<sequence length="169" mass="18899">MIKRRINTAFIGAICLSIAACGTTESNTPNPTYETYIGVGETFKHTHFQDISGRKIDLTQQAGNKLIILFATWCSDSKRTFSELNASPLVNDDTLTILAIGREENSNSLAEFAKNYRVTVPLITDEDRKIYSQYANKGIPRLILLDENNRVVKTLIGESGNIIEQITWN</sequence>
<dbReference type="CDD" id="cd02966">
    <property type="entry name" value="TlpA_like_family"/>
    <property type="match status" value="1"/>
</dbReference>
<dbReference type="AlphaFoldDB" id="A0A167H6K5"/>
<accession>A0A167H6K5</accession>
<evidence type="ECO:0000313" key="7">
    <source>
        <dbReference type="EMBL" id="KZN57688.1"/>
    </source>
</evidence>
<keyword evidence="3" id="KW-1015">Disulfide bond</keyword>
<protein>
    <recommendedName>
        <fullName evidence="6">Alkyl hydroperoxide reductase subunit C/ Thiol specific antioxidant domain-containing protein</fullName>
    </recommendedName>
</protein>
<evidence type="ECO:0000313" key="8">
    <source>
        <dbReference type="Proteomes" id="UP000076587"/>
    </source>
</evidence>
<gene>
    <name evidence="7" type="ORF">N482_23485</name>
</gene>
<dbReference type="PROSITE" id="PS51257">
    <property type="entry name" value="PROKAR_LIPOPROTEIN"/>
    <property type="match status" value="1"/>
</dbReference>
<evidence type="ECO:0000256" key="3">
    <source>
        <dbReference type="ARBA" id="ARBA00023157"/>
    </source>
</evidence>
<organism evidence="7 8">
    <name type="scientific">Pseudoalteromonas luteoviolacea NCIMB 1942</name>
    <dbReference type="NCBI Taxonomy" id="1365253"/>
    <lineage>
        <taxon>Bacteria</taxon>
        <taxon>Pseudomonadati</taxon>
        <taxon>Pseudomonadota</taxon>
        <taxon>Gammaproteobacteria</taxon>
        <taxon>Alteromonadales</taxon>
        <taxon>Pseudoalteromonadaceae</taxon>
        <taxon>Pseudoalteromonas</taxon>
    </lineage>
</organism>
<dbReference type="EMBL" id="AUXT01000025">
    <property type="protein sequence ID" value="KZN57688.1"/>
    <property type="molecule type" value="Genomic_DNA"/>
</dbReference>
<dbReference type="PATRIC" id="fig|1365253.3.peg.636"/>
<feature type="chain" id="PRO_5007887368" description="Alkyl hydroperoxide reductase subunit C/ Thiol specific antioxidant domain-containing protein" evidence="5">
    <location>
        <begin position="20"/>
        <end position="169"/>
    </location>
</feature>
<dbReference type="SUPFAM" id="SSF52833">
    <property type="entry name" value="Thioredoxin-like"/>
    <property type="match status" value="1"/>
</dbReference>
<name>A0A167H6K5_9GAMM</name>
<keyword evidence="4" id="KW-0676">Redox-active center</keyword>
<dbReference type="OrthoDB" id="6398367at2"/>